<dbReference type="KEGG" id="slf:JEQ17_10660"/>
<dbReference type="EMBL" id="CP066831">
    <property type="protein sequence ID" value="QQM39882.1"/>
    <property type="molecule type" value="Genomic_DNA"/>
</dbReference>
<sequence length="740" mass="79270">MTWFGPSRDGRSADARGALVRVLSTDHARTAGAGVYLSGRRLLTCAHVVNVALGLRSLSPHDPGKVALDVAFPVLSAVGARRARLVAWIPPRSHQYGPVADGSLEWDGDLAVLELDEEPPPPVGPVRWLEMERGQQVRAWYGGGQPFSYADVRVGAYDGGIGYLDGHLSGAAVDDGYSGGMLWSVADGAAVGLVMGRITAPDEPLSAQHTVRRSWGLGWQSVLRELSQAGAVPEPYLVDLRARSASVSVSAEDESVRDMMVGPLHTLLGDPTARAAHATALATELGLRAPVDGTAPTVEELARLLVGTERALPTLTESLAPTVDDPRGRTELDRLLALGRLTETARLLSVAEHRVLLGKLEHLAQHDPGLLPRAATAALPYTDLPQSLQAARLAPHAVPAVLRELESWYGDGSPVPDETPRLPALLRVVEYVAAETGGLACRVLQEWSGRVAARLGIHASALRERRADAARWSERATVTGARVLVELDRYAKDPAGHYRCSVWRLRGDGTAARAVTESDRPRTGREIARLVREVAGGAEGAQDGVALVAVSVPPDALELSVDEWDGASADEYIPAPLGEDFHLVLRCPKLRRRSRTGAGDLNRRWNARNESDTLHADHRTGGRAGLIGLLKTTHRDTARVLLHGSAEHRGELLPVCLVMGVPIVLWDRGASGPGDGTRLAELVPEGPVDGLPERVRHFRVRAYADGAAAVRPTLVWEDTELPLPDELQLADPSDGTEQAI</sequence>
<proteinExistence type="predicted"/>
<reference evidence="2 3" key="1">
    <citation type="submission" date="2020-12" db="EMBL/GenBank/DDBJ databases">
        <title>A novel species.</title>
        <authorList>
            <person name="Li K."/>
        </authorList>
    </citation>
    <scope>NUCLEOTIDE SEQUENCE [LARGE SCALE GENOMIC DNA]</scope>
    <source>
        <strain evidence="2 3">ZYC-3</strain>
    </source>
</reference>
<evidence type="ECO:0000259" key="1">
    <source>
        <dbReference type="Pfam" id="PF20028"/>
    </source>
</evidence>
<dbReference type="AlphaFoldDB" id="A0A7T7I363"/>
<dbReference type="InterPro" id="IPR045450">
    <property type="entry name" value="VMAP_C"/>
</dbReference>
<dbReference type="Proteomes" id="UP000595636">
    <property type="component" value="Chromosome"/>
</dbReference>
<dbReference type="InterPro" id="IPR009003">
    <property type="entry name" value="Peptidase_S1_PA"/>
</dbReference>
<dbReference type="RefSeq" id="WP_200395012.1">
    <property type="nucleotide sequence ID" value="NZ_CP066831.1"/>
</dbReference>
<protein>
    <submittedName>
        <fullName evidence="2">Trypsin-like peptidase domain-containing protein</fullName>
    </submittedName>
</protein>
<feature type="domain" description="vWA-MoxR associated protein C-terminal" evidence="1">
    <location>
        <begin position="497"/>
        <end position="718"/>
    </location>
</feature>
<keyword evidence="3" id="KW-1185">Reference proteome</keyword>
<evidence type="ECO:0000313" key="2">
    <source>
        <dbReference type="EMBL" id="QQM39882.1"/>
    </source>
</evidence>
<gene>
    <name evidence="2" type="ORF">JEQ17_10660</name>
</gene>
<dbReference type="Pfam" id="PF20028">
    <property type="entry name" value="VMAP-C"/>
    <property type="match status" value="1"/>
</dbReference>
<dbReference type="SUPFAM" id="SSF50494">
    <property type="entry name" value="Trypsin-like serine proteases"/>
    <property type="match status" value="1"/>
</dbReference>
<organism evidence="2 3">
    <name type="scientific">Streptomyces liliifuscus</name>
    <dbReference type="NCBI Taxonomy" id="2797636"/>
    <lineage>
        <taxon>Bacteria</taxon>
        <taxon>Bacillati</taxon>
        <taxon>Actinomycetota</taxon>
        <taxon>Actinomycetes</taxon>
        <taxon>Kitasatosporales</taxon>
        <taxon>Streptomycetaceae</taxon>
        <taxon>Streptomyces</taxon>
    </lineage>
</organism>
<dbReference type="Pfam" id="PF13365">
    <property type="entry name" value="Trypsin_2"/>
    <property type="match status" value="1"/>
</dbReference>
<evidence type="ECO:0000313" key="3">
    <source>
        <dbReference type="Proteomes" id="UP000595636"/>
    </source>
</evidence>
<name>A0A7T7I363_9ACTN</name>
<accession>A0A7T7I363</accession>